<evidence type="ECO:0000313" key="4">
    <source>
        <dbReference type="Proteomes" id="UP000005239"/>
    </source>
</evidence>
<feature type="compositionally biased region" description="Polar residues" evidence="2">
    <location>
        <begin position="363"/>
        <end position="380"/>
    </location>
</feature>
<proteinExistence type="predicted"/>
<reference evidence="3" key="2">
    <citation type="submission" date="2022-06" db="UniProtKB">
        <authorList>
            <consortium name="EnsemblMetazoa"/>
        </authorList>
    </citation>
    <scope>IDENTIFICATION</scope>
    <source>
        <strain evidence="3">PS312</strain>
    </source>
</reference>
<dbReference type="AlphaFoldDB" id="A0A2A6CZ96"/>
<dbReference type="Proteomes" id="UP000005239">
    <property type="component" value="Unassembled WGS sequence"/>
</dbReference>
<name>A0A2A6CZ96_PRIPA</name>
<evidence type="ECO:0000313" key="3">
    <source>
        <dbReference type="EnsemblMetazoa" id="PPA18385.1"/>
    </source>
</evidence>
<feature type="compositionally biased region" description="Acidic residues" evidence="2">
    <location>
        <begin position="442"/>
        <end position="467"/>
    </location>
</feature>
<dbReference type="EnsemblMetazoa" id="PPA18385.1">
    <property type="protein sequence ID" value="PPA18385.1"/>
    <property type="gene ID" value="WBGene00107939"/>
</dbReference>
<feature type="region of interest" description="Disordered" evidence="2">
    <location>
        <begin position="345"/>
        <end position="534"/>
    </location>
</feature>
<organism evidence="3 4">
    <name type="scientific">Pristionchus pacificus</name>
    <name type="common">Parasitic nematode worm</name>
    <dbReference type="NCBI Taxonomy" id="54126"/>
    <lineage>
        <taxon>Eukaryota</taxon>
        <taxon>Metazoa</taxon>
        <taxon>Ecdysozoa</taxon>
        <taxon>Nematoda</taxon>
        <taxon>Chromadorea</taxon>
        <taxon>Rhabditida</taxon>
        <taxon>Rhabditina</taxon>
        <taxon>Diplogasteromorpha</taxon>
        <taxon>Diplogasteroidea</taxon>
        <taxon>Neodiplogasteridae</taxon>
        <taxon>Pristionchus</taxon>
    </lineage>
</organism>
<feature type="coiled-coil region" evidence="1">
    <location>
        <begin position="217"/>
        <end position="244"/>
    </location>
</feature>
<reference evidence="4" key="1">
    <citation type="journal article" date="2008" name="Nat. Genet.">
        <title>The Pristionchus pacificus genome provides a unique perspective on nematode lifestyle and parasitism.</title>
        <authorList>
            <person name="Dieterich C."/>
            <person name="Clifton S.W."/>
            <person name="Schuster L.N."/>
            <person name="Chinwalla A."/>
            <person name="Delehaunty K."/>
            <person name="Dinkelacker I."/>
            <person name="Fulton L."/>
            <person name="Fulton R."/>
            <person name="Godfrey J."/>
            <person name="Minx P."/>
            <person name="Mitreva M."/>
            <person name="Roeseler W."/>
            <person name="Tian H."/>
            <person name="Witte H."/>
            <person name="Yang S.P."/>
            <person name="Wilson R.K."/>
            <person name="Sommer R.J."/>
        </authorList>
    </citation>
    <scope>NUCLEOTIDE SEQUENCE [LARGE SCALE GENOMIC DNA]</scope>
    <source>
        <strain evidence="4">PS312</strain>
    </source>
</reference>
<feature type="compositionally biased region" description="Basic and acidic residues" evidence="2">
    <location>
        <begin position="401"/>
        <end position="411"/>
    </location>
</feature>
<feature type="compositionally biased region" description="Polar residues" evidence="2">
    <location>
        <begin position="345"/>
        <end position="355"/>
    </location>
</feature>
<dbReference type="PANTHER" id="PTHR34305">
    <property type="entry name" value="EXPRESSED PROTEIN"/>
    <property type="match status" value="1"/>
</dbReference>
<feature type="compositionally biased region" description="Acidic residues" evidence="2">
    <location>
        <begin position="421"/>
        <end position="432"/>
    </location>
</feature>
<keyword evidence="4" id="KW-1185">Reference proteome</keyword>
<evidence type="ECO:0000256" key="2">
    <source>
        <dbReference type="SAM" id="MobiDB-lite"/>
    </source>
</evidence>
<dbReference type="OrthoDB" id="10689557at2759"/>
<accession>A0A8R1YHI4</accession>
<keyword evidence="1" id="KW-0175">Coiled coil</keyword>
<protein>
    <submittedName>
        <fullName evidence="3">Uncharacterized protein</fullName>
    </submittedName>
</protein>
<accession>A0A2A6CZ96</accession>
<dbReference type="PANTHER" id="PTHR34305:SF1">
    <property type="entry name" value="SWIM-TYPE DOMAIN-CONTAINING PROTEIN"/>
    <property type="match status" value="1"/>
</dbReference>
<evidence type="ECO:0000256" key="1">
    <source>
        <dbReference type="SAM" id="Coils"/>
    </source>
</evidence>
<feature type="compositionally biased region" description="Polar residues" evidence="2">
    <location>
        <begin position="476"/>
        <end position="491"/>
    </location>
</feature>
<sequence length="726" mass="82174">QGIMPLWEIDFSDIDSETEVPDDIDGDEDLPEGYNEEFEKVDDFIHDNLVRAKEGNDVDMIKFVVEQGILRYTRLGLKKEVLDKQIWITKQLGKGILKNMQSRSKEAEKRTQITYVQEMIADQKKKELELKNRVASLRAERDFKKARLEAVIRGNQGSMNEISHINKRRALIQERLRLDTIEYEEEKARREDLRQTFIGYSEDLDRQLENAPWLLEKQKKAARRKELEDEIKSLQSDLAKIDLIEERNRIAEQSERDLPFKQFCVQLAELYIKREKLFKQLSEEKTSVKKLEEEKRSRRFMEESSQMDCTQAILDGDLDDEETLMKMAKHYKIDTQNLNVPISQMTQESQPTQSICRKRAQSPAESTASSEANDSMSESGEPTAAVFPPPTKKVSIVEPIHNPDESVDERAAQIGANNETNLDESCMEEDDQNGDKSQPEQLETDEREEDDEGREEEEEYREEEEEHAEQHEQEESPTSQESHATGASQESVAYAPDEMVEEETDNNDGFRRPSNPAKVDFEENEDNLEAETSFNPEMILNISANSNDPGGDFFDMMNNQATHKRAVADANGSSPSVGARDNDFMSMFGGGGGGDTGAPVDDATSFSFNFGGADANETNGGGGGGGGEFNFFAMAAKFGDYNRWSTSLKTLMARLDDLSGVFRHKLCLTIATNHESPQIHLYGDKELVRSVVRSDLLEKMELPDDSSTIIQCPLTGDLLGEVDPND</sequence>
<gene>
    <name evidence="3" type="primary">WBGene00107939</name>
</gene>